<evidence type="ECO:0000313" key="2">
    <source>
        <dbReference type="Proteomes" id="UP000605784"/>
    </source>
</evidence>
<dbReference type="RefSeq" id="WP_188996970.1">
    <property type="nucleotide sequence ID" value="NZ_BMOU01000003.1"/>
</dbReference>
<name>A0A830GJY3_9EURY</name>
<evidence type="ECO:0000313" key="1">
    <source>
        <dbReference type="EMBL" id="GGN93934.1"/>
    </source>
</evidence>
<keyword evidence="2" id="KW-1185">Reference proteome</keyword>
<gene>
    <name evidence="1" type="ORF">GCM10009030_19770</name>
</gene>
<reference evidence="1" key="2">
    <citation type="submission" date="2020-09" db="EMBL/GenBank/DDBJ databases">
        <authorList>
            <person name="Sun Q."/>
            <person name="Ohkuma M."/>
        </authorList>
    </citation>
    <scope>NUCLEOTIDE SEQUENCE</scope>
    <source>
        <strain evidence="1">JCM 17820</strain>
    </source>
</reference>
<reference evidence="1" key="1">
    <citation type="journal article" date="2014" name="Int. J. Syst. Evol. Microbiol.">
        <title>Complete genome sequence of Corynebacterium casei LMG S-19264T (=DSM 44701T), isolated from a smear-ripened cheese.</title>
        <authorList>
            <consortium name="US DOE Joint Genome Institute (JGI-PGF)"/>
            <person name="Walter F."/>
            <person name="Albersmeier A."/>
            <person name="Kalinowski J."/>
            <person name="Ruckert C."/>
        </authorList>
    </citation>
    <scope>NUCLEOTIDE SEQUENCE</scope>
    <source>
        <strain evidence="1">JCM 17820</strain>
    </source>
</reference>
<dbReference type="Proteomes" id="UP000605784">
    <property type="component" value="Unassembled WGS sequence"/>
</dbReference>
<protein>
    <submittedName>
        <fullName evidence="1">Uncharacterized protein</fullName>
    </submittedName>
</protein>
<dbReference type="AlphaFoldDB" id="A0A830GJY3"/>
<dbReference type="EMBL" id="BMOU01000003">
    <property type="protein sequence ID" value="GGN93934.1"/>
    <property type="molecule type" value="Genomic_DNA"/>
</dbReference>
<organism evidence="1 2">
    <name type="scientific">Haloarcula pellucida</name>
    <dbReference type="NCBI Taxonomy" id="1427151"/>
    <lineage>
        <taxon>Archaea</taxon>
        <taxon>Methanobacteriati</taxon>
        <taxon>Methanobacteriota</taxon>
        <taxon>Stenosarchaea group</taxon>
        <taxon>Halobacteria</taxon>
        <taxon>Halobacteriales</taxon>
        <taxon>Haloarculaceae</taxon>
        <taxon>Haloarcula</taxon>
    </lineage>
</organism>
<accession>A0A830GJY3</accession>
<proteinExistence type="predicted"/>
<sequence length="196" mass="21655">MSNERAYPLAETLSIDVAFDNANSAATQTVQQIYGGVKVAIDGHELTRFESQDALESEYNQDFEYKGEYPLPILRNFSAKALEFARGDVDPTKSTESRIELYDGMGYIVLSWLNTSRVRIGFQTVPIGAAVEPTVPIRSAVGFAVKTEDLAQAVLEANEDILDYIDSSAIQKGETVRDFEQTIAELREVSYTGDVP</sequence>
<comment type="caution">
    <text evidence="1">The sequence shown here is derived from an EMBL/GenBank/DDBJ whole genome shotgun (WGS) entry which is preliminary data.</text>
</comment>